<name>A0ABT6MRL6_9GAMM</name>
<comment type="caution">
    <text evidence="4">Lacks conserved residue(s) required for the propagation of feature annotation.</text>
</comment>
<accession>A0ABT6MRL6</accession>
<dbReference type="EMBL" id="JARYGX010000019">
    <property type="protein sequence ID" value="MDH7453233.1"/>
    <property type="molecule type" value="Genomic_DNA"/>
</dbReference>
<comment type="subcellular location">
    <subcellularLocation>
        <location evidence="4">Cytoplasm</location>
    </subcellularLocation>
</comment>
<feature type="site" description="Important for substrate specificity" evidence="4">
    <location>
        <position position="71"/>
    </location>
</feature>
<reference evidence="5" key="2">
    <citation type="submission" date="2023-04" db="EMBL/GenBank/DDBJ databases">
        <authorList>
            <person name="Sun J.-Q."/>
        </authorList>
    </citation>
    <scope>NUCLEOTIDE SEQUENCE</scope>
    <source>
        <strain evidence="5">CC-YY355</strain>
    </source>
</reference>
<protein>
    <recommendedName>
        <fullName evidence="4">dTTP/UTP pyrophosphatase</fullName>
        <shortName evidence="4">dTTPase/UTPase</shortName>
        <ecNumber evidence="4">3.6.1.9</ecNumber>
    </recommendedName>
    <alternativeName>
        <fullName evidence="4">Nucleoside triphosphate pyrophosphatase</fullName>
    </alternativeName>
    <alternativeName>
        <fullName evidence="4">Nucleotide pyrophosphatase</fullName>
        <shortName evidence="4">Nucleotide PPase</shortName>
    </alternativeName>
</protein>
<dbReference type="InterPro" id="IPR029001">
    <property type="entry name" value="ITPase-like_fam"/>
</dbReference>
<dbReference type="PIRSF" id="PIRSF006305">
    <property type="entry name" value="Maf"/>
    <property type="match status" value="1"/>
</dbReference>
<comment type="caution">
    <text evidence="5">The sequence shown here is derived from an EMBL/GenBank/DDBJ whole genome shotgun (WGS) entry which is preliminary data.</text>
</comment>
<dbReference type="PANTHER" id="PTHR43213:SF5">
    <property type="entry name" value="BIFUNCTIONAL DTTP_UTP PYROPHOSPHATASE_METHYLTRANSFERASE PROTEIN-RELATED"/>
    <property type="match status" value="1"/>
</dbReference>
<feature type="site" description="Important for substrate specificity" evidence="4">
    <location>
        <position position="153"/>
    </location>
</feature>
<dbReference type="Proteomes" id="UP001160550">
    <property type="component" value="Unassembled WGS sequence"/>
</dbReference>
<dbReference type="SUPFAM" id="SSF52972">
    <property type="entry name" value="ITPase-like"/>
    <property type="match status" value="1"/>
</dbReference>
<dbReference type="HAMAP" id="MF_00528">
    <property type="entry name" value="Maf"/>
    <property type="match status" value="1"/>
</dbReference>
<comment type="function">
    <text evidence="4">Nucleoside triphosphate pyrophosphatase that hydrolyzes dTTP and UTP. May have a dual role in cell division arrest and in preventing the incorporation of modified nucleotides into cellular nucleic acids.</text>
</comment>
<reference evidence="5" key="1">
    <citation type="journal article" date="2007" name="Int. J. Syst. Evol. Microbiol.">
        <title>Luteimonas composti sp. nov., a moderately thermophilic bacterium isolated from food waste.</title>
        <authorList>
            <person name="Young C.C."/>
            <person name="Kampfer P."/>
            <person name="Chen W.M."/>
            <person name="Yen W.S."/>
            <person name="Arun A.B."/>
            <person name="Lai W.A."/>
            <person name="Shen F.T."/>
            <person name="Rekha P.D."/>
            <person name="Lin K.Y."/>
            <person name="Chou J.H."/>
        </authorList>
    </citation>
    <scope>NUCLEOTIDE SEQUENCE</scope>
    <source>
        <strain evidence="5">CC-YY355</strain>
    </source>
</reference>
<feature type="active site" description="Proton acceptor" evidence="4">
    <location>
        <position position="70"/>
    </location>
</feature>
<keyword evidence="2 4" id="KW-0378">Hydrolase</keyword>
<dbReference type="RefSeq" id="WP_280942442.1">
    <property type="nucleotide sequence ID" value="NZ_JARYGX010000019.1"/>
</dbReference>
<dbReference type="Gene3D" id="3.90.950.10">
    <property type="match status" value="1"/>
</dbReference>
<comment type="cofactor">
    <cofactor evidence="1 4">
        <name>a divalent metal cation</name>
        <dbReference type="ChEBI" id="CHEBI:60240"/>
    </cofactor>
</comment>
<evidence type="ECO:0000256" key="2">
    <source>
        <dbReference type="ARBA" id="ARBA00022801"/>
    </source>
</evidence>
<evidence type="ECO:0000256" key="4">
    <source>
        <dbReference type="HAMAP-Rule" id="MF_00528"/>
    </source>
</evidence>
<dbReference type="PANTHER" id="PTHR43213">
    <property type="entry name" value="BIFUNCTIONAL DTTP/UTP PYROPHOSPHATASE/METHYLTRANSFERASE PROTEIN-RELATED"/>
    <property type="match status" value="1"/>
</dbReference>
<proteinExistence type="inferred from homology"/>
<dbReference type="Pfam" id="PF02545">
    <property type="entry name" value="Maf"/>
    <property type="match status" value="1"/>
</dbReference>
<dbReference type="NCBIfam" id="TIGR00172">
    <property type="entry name" value="maf"/>
    <property type="match status" value="1"/>
</dbReference>
<keyword evidence="6" id="KW-1185">Reference proteome</keyword>
<dbReference type="CDD" id="cd00555">
    <property type="entry name" value="Maf"/>
    <property type="match status" value="1"/>
</dbReference>
<keyword evidence="3 4" id="KW-0546">Nucleotide metabolism</keyword>
<gene>
    <name evidence="5" type="ORF">QF205_09165</name>
</gene>
<keyword evidence="4" id="KW-0963">Cytoplasm</keyword>
<dbReference type="EC" id="3.6.1.9" evidence="4"/>
<sequence>MLHLASQSPRRRELLARLGVGFGIIDVEVPEQRAPGEPPGDYVRRVAREKAGAGLLEVVGVPDAVVLGADTEVVLDDEVFGKPRDAADAAAMLRRLSGRTHMVISAVSLVSAAREAQAVCISRVSFAPLDERDIAAYVASGEPMGRAGAYAIQGGAERFVQRLEGSFSGVMGLPLHETANLLHGFGIATGFAGAAGTTGGVRD</sequence>
<organism evidence="5 6">
    <name type="scientific">Luteimonas composti</name>
    <dbReference type="NCBI Taxonomy" id="398257"/>
    <lineage>
        <taxon>Bacteria</taxon>
        <taxon>Pseudomonadati</taxon>
        <taxon>Pseudomonadota</taxon>
        <taxon>Gammaproteobacteria</taxon>
        <taxon>Lysobacterales</taxon>
        <taxon>Lysobacteraceae</taxon>
        <taxon>Luteimonas</taxon>
    </lineage>
</organism>
<comment type="similarity">
    <text evidence="4">Belongs to the Maf family. YhdE subfamily.</text>
</comment>
<dbReference type="InterPro" id="IPR003697">
    <property type="entry name" value="Maf-like"/>
</dbReference>
<evidence type="ECO:0000313" key="5">
    <source>
        <dbReference type="EMBL" id="MDH7453233.1"/>
    </source>
</evidence>
<evidence type="ECO:0000256" key="1">
    <source>
        <dbReference type="ARBA" id="ARBA00001968"/>
    </source>
</evidence>
<comment type="catalytic activity">
    <reaction evidence="4">
        <text>dTTP + H2O = dTMP + diphosphate + H(+)</text>
        <dbReference type="Rhea" id="RHEA:28534"/>
        <dbReference type="ChEBI" id="CHEBI:15377"/>
        <dbReference type="ChEBI" id="CHEBI:15378"/>
        <dbReference type="ChEBI" id="CHEBI:33019"/>
        <dbReference type="ChEBI" id="CHEBI:37568"/>
        <dbReference type="ChEBI" id="CHEBI:63528"/>
        <dbReference type="EC" id="3.6.1.9"/>
    </reaction>
</comment>
<feature type="site" description="Important for substrate specificity" evidence="4">
    <location>
        <position position="10"/>
    </location>
</feature>
<evidence type="ECO:0000313" key="6">
    <source>
        <dbReference type="Proteomes" id="UP001160550"/>
    </source>
</evidence>
<evidence type="ECO:0000256" key="3">
    <source>
        <dbReference type="ARBA" id="ARBA00023080"/>
    </source>
</evidence>
<comment type="catalytic activity">
    <reaction evidence="4">
        <text>UTP + H2O = UMP + diphosphate + H(+)</text>
        <dbReference type="Rhea" id="RHEA:29395"/>
        <dbReference type="ChEBI" id="CHEBI:15377"/>
        <dbReference type="ChEBI" id="CHEBI:15378"/>
        <dbReference type="ChEBI" id="CHEBI:33019"/>
        <dbReference type="ChEBI" id="CHEBI:46398"/>
        <dbReference type="ChEBI" id="CHEBI:57865"/>
        <dbReference type="EC" id="3.6.1.9"/>
    </reaction>
</comment>